<gene>
    <name evidence="3" type="ORF">DVH24_041295</name>
</gene>
<dbReference type="PANTHER" id="PTHR33597">
    <property type="entry name" value="OS02G0760400 PROTEIN"/>
    <property type="match status" value="1"/>
</dbReference>
<proteinExistence type="predicted"/>
<feature type="domain" description="DUF7870" evidence="2">
    <location>
        <begin position="262"/>
        <end position="434"/>
    </location>
</feature>
<keyword evidence="1" id="KW-0732">Signal</keyword>
<keyword evidence="4" id="KW-1185">Reference proteome</keyword>
<dbReference type="Pfam" id="PF25276">
    <property type="entry name" value="DUF7870"/>
    <property type="match status" value="1"/>
</dbReference>
<reference evidence="3 4" key="1">
    <citation type="submission" date="2018-10" db="EMBL/GenBank/DDBJ databases">
        <title>A high-quality apple genome assembly.</title>
        <authorList>
            <person name="Hu J."/>
        </authorList>
    </citation>
    <scope>NUCLEOTIDE SEQUENCE [LARGE SCALE GENOMIC DNA]</scope>
    <source>
        <strain evidence="4">cv. HFTH1</strain>
        <tissue evidence="3">Young leaf</tissue>
    </source>
</reference>
<feature type="chain" id="PRO_5019845911" description="DUF7870 domain-containing protein" evidence="1">
    <location>
        <begin position="25"/>
        <end position="435"/>
    </location>
</feature>
<evidence type="ECO:0000313" key="4">
    <source>
        <dbReference type="Proteomes" id="UP000290289"/>
    </source>
</evidence>
<dbReference type="EMBL" id="RDQH01000339">
    <property type="protein sequence ID" value="RXH80148.1"/>
    <property type="molecule type" value="Genomic_DNA"/>
</dbReference>
<dbReference type="PANTHER" id="PTHR33597:SF21">
    <property type="entry name" value="METHYLTRANSFERASE TYPE 11 DOMAIN-CONTAINING PROTEIN"/>
    <property type="match status" value="1"/>
</dbReference>
<dbReference type="Proteomes" id="UP000290289">
    <property type="component" value="Chromosome 13"/>
</dbReference>
<dbReference type="InterPro" id="IPR057192">
    <property type="entry name" value="DUF7870"/>
</dbReference>
<name>A0A498I8Q6_MALDO</name>
<dbReference type="AlphaFoldDB" id="A0A498I8Q6"/>
<accession>A0A498I8Q6</accession>
<evidence type="ECO:0000259" key="2">
    <source>
        <dbReference type="Pfam" id="PF25276"/>
    </source>
</evidence>
<sequence length="435" mass="49521">MEVERMRQLLLLWCKNSFVALVGANHTAARAMELADGFAAKDQNKVKYLHGGQMGLDSGTYLVINLPDSKALRIIWCSVFLGLVILSLPCFGTIQRGLKVSQLDLNFESENFNFKQLGLLFRDLAGEGLRRKGDTSLIVAPGNAGTLQNLHPFDFNGFDFVVDSESVPKSSFLDESMDFVFAFNLADAKFADRILKIGGIVAVPISIDPSNAFRPKPNYKIVYLRRYAATFVAMRKISPAYDLPVTSRRLCQLETEEKKTVLEGLEDVLLEPPRLVLAKSNEYLKKIKFLPELLGDSLDSYNRRVFVNVDLNEENRGMIEWFDQNYPKMNNEFEVYNLEVEPEEASSTPENDVSDWLKDNVREEDYVVMKAEAEVVVDMVRKRTICLVDELFLECSNGWWQSGRRNGGSKRAYWECIALYGRLRDLGVAVHQWFM</sequence>
<evidence type="ECO:0000313" key="3">
    <source>
        <dbReference type="EMBL" id="RXH80148.1"/>
    </source>
</evidence>
<evidence type="ECO:0000256" key="1">
    <source>
        <dbReference type="SAM" id="SignalP"/>
    </source>
</evidence>
<protein>
    <recommendedName>
        <fullName evidence="2">DUF7870 domain-containing protein</fullName>
    </recommendedName>
</protein>
<comment type="caution">
    <text evidence="3">The sequence shown here is derived from an EMBL/GenBank/DDBJ whole genome shotgun (WGS) entry which is preliminary data.</text>
</comment>
<organism evidence="3 4">
    <name type="scientific">Malus domestica</name>
    <name type="common">Apple</name>
    <name type="synonym">Pyrus malus</name>
    <dbReference type="NCBI Taxonomy" id="3750"/>
    <lineage>
        <taxon>Eukaryota</taxon>
        <taxon>Viridiplantae</taxon>
        <taxon>Streptophyta</taxon>
        <taxon>Embryophyta</taxon>
        <taxon>Tracheophyta</taxon>
        <taxon>Spermatophyta</taxon>
        <taxon>Magnoliopsida</taxon>
        <taxon>eudicotyledons</taxon>
        <taxon>Gunneridae</taxon>
        <taxon>Pentapetalae</taxon>
        <taxon>rosids</taxon>
        <taxon>fabids</taxon>
        <taxon>Rosales</taxon>
        <taxon>Rosaceae</taxon>
        <taxon>Amygdaloideae</taxon>
        <taxon>Maleae</taxon>
        <taxon>Malus</taxon>
    </lineage>
</organism>
<feature type="signal peptide" evidence="1">
    <location>
        <begin position="1"/>
        <end position="24"/>
    </location>
</feature>